<dbReference type="GO" id="GO:0000160">
    <property type="term" value="P:phosphorelay signal transduction system"/>
    <property type="evidence" value="ECO:0007669"/>
    <property type="project" value="UniProtKB-KW"/>
</dbReference>
<evidence type="ECO:0000256" key="8">
    <source>
        <dbReference type="SAM" id="Phobius"/>
    </source>
</evidence>
<comment type="catalytic activity">
    <reaction evidence="1">
        <text>ATP + protein L-histidine = ADP + protein N-phospho-L-histidine.</text>
        <dbReference type="EC" id="2.7.13.3"/>
    </reaction>
</comment>
<evidence type="ECO:0000256" key="2">
    <source>
        <dbReference type="ARBA" id="ARBA00012438"/>
    </source>
</evidence>
<dbReference type="GO" id="GO:0004673">
    <property type="term" value="F:protein histidine kinase activity"/>
    <property type="evidence" value="ECO:0007669"/>
    <property type="project" value="UniProtKB-EC"/>
</dbReference>
<sequence length="417" mass="48609">MVFCITDSYPYTAMIFGILILVAFAEWYQFVRKNQDFYDKTIKAILHKDFSNQFSKIPNKKQEPMIRLYNELKERQFEQSSQEMIFRNLLNTLESGILILVKKENDWQVFLMNDYFSELFTVPKVSDFGFLKGFIPSVFEEIEKSGFSDNKTSVNIRFEKENFQTFVMQTSRTTTYNQDYFVLLLDPIQKIIDRKEKESWINLMNVISHELMNSLTPIQSLSKSLQGITAQKNLDEEDKEDLQNGLETISNRSNHLQFFVENYRKLASLPSPQKQLTDLSILVSECINVMQPLLKTENINVVSELEKIFLEVDRQQLEQVLINLITNGIYALKNSDEKNISVSLFRKEKRIIIEITDSGQGIEKEIESKVFLPFFTTRKEGAGIGLTLSKNIIEAHGGYLFFSSENEKTTFSMHFFK</sequence>
<evidence type="ECO:0000313" key="11">
    <source>
        <dbReference type="Proteomes" id="UP000231960"/>
    </source>
</evidence>
<dbReference type="Gene3D" id="3.30.565.10">
    <property type="entry name" value="Histidine kinase-like ATPase, C-terminal domain"/>
    <property type="match status" value="1"/>
</dbReference>
<keyword evidence="8" id="KW-0472">Membrane</keyword>
<dbReference type="Proteomes" id="UP000231960">
    <property type="component" value="Unassembled WGS sequence"/>
</dbReference>
<keyword evidence="4" id="KW-0547">Nucleotide-binding</keyword>
<keyword evidence="5 10" id="KW-0418">Kinase</keyword>
<keyword evidence="8" id="KW-0812">Transmembrane</keyword>
<keyword evidence="8" id="KW-1133">Transmembrane helix</keyword>
<accession>A0A2M9R8N3</accession>
<dbReference type="InterPro" id="IPR003594">
    <property type="entry name" value="HATPase_dom"/>
</dbReference>
<evidence type="ECO:0000256" key="6">
    <source>
        <dbReference type="ARBA" id="ARBA00022840"/>
    </source>
</evidence>
<reference evidence="10 11" key="1">
    <citation type="submission" date="2017-06" db="EMBL/GenBank/DDBJ databases">
        <title>Description of Avrilella dinanensis gen. nov. sp. nov.</title>
        <authorList>
            <person name="Leyer C."/>
            <person name="Sassi M."/>
            <person name="Minet J."/>
            <person name="Kayal S."/>
            <person name="Cattoir V."/>
        </authorList>
    </citation>
    <scope>NUCLEOTIDE SEQUENCE [LARGE SCALE GENOMIC DNA]</scope>
    <source>
        <strain evidence="10 11">UR159</strain>
    </source>
</reference>
<dbReference type="InterPro" id="IPR005467">
    <property type="entry name" value="His_kinase_dom"/>
</dbReference>
<dbReference type="SMART" id="SM00387">
    <property type="entry name" value="HATPase_c"/>
    <property type="match status" value="1"/>
</dbReference>
<dbReference type="EMBL" id="NIPO01000001">
    <property type="protein sequence ID" value="PJR05123.1"/>
    <property type="molecule type" value="Genomic_DNA"/>
</dbReference>
<proteinExistence type="predicted"/>
<evidence type="ECO:0000256" key="3">
    <source>
        <dbReference type="ARBA" id="ARBA00022679"/>
    </source>
</evidence>
<comment type="caution">
    <text evidence="10">The sequence shown here is derived from an EMBL/GenBank/DDBJ whole genome shotgun (WGS) entry which is preliminary data.</text>
</comment>
<dbReference type="PANTHER" id="PTHR43065:SF46">
    <property type="entry name" value="C4-DICARBOXYLATE TRANSPORT SENSOR PROTEIN DCTB"/>
    <property type="match status" value="1"/>
</dbReference>
<dbReference type="InterPro" id="IPR004358">
    <property type="entry name" value="Sig_transdc_His_kin-like_C"/>
</dbReference>
<dbReference type="GO" id="GO:0005524">
    <property type="term" value="F:ATP binding"/>
    <property type="evidence" value="ECO:0007669"/>
    <property type="project" value="UniProtKB-KW"/>
</dbReference>
<evidence type="ECO:0000259" key="9">
    <source>
        <dbReference type="PROSITE" id="PS50109"/>
    </source>
</evidence>
<dbReference type="PRINTS" id="PR00344">
    <property type="entry name" value="BCTRLSENSOR"/>
</dbReference>
<keyword evidence="6" id="KW-0067">ATP-binding</keyword>
<evidence type="ECO:0000313" key="10">
    <source>
        <dbReference type="EMBL" id="PJR05123.1"/>
    </source>
</evidence>
<protein>
    <recommendedName>
        <fullName evidence="2">histidine kinase</fullName>
        <ecNumber evidence="2">2.7.13.3</ecNumber>
    </recommendedName>
</protein>
<dbReference type="Pfam" id="PF02518">
    <property type="entry name" value="HATPase_c"/>
    <property type="match status" value="1"/>
</dbReference>
<dbReference type="PANTHER" id="PTHR43065">
    <property type="entry name" value="SENSOR HISTIDINE KINASE"/>
    <property type="match status" value="1"/>
</dbReference>
<feature type="transmembrane region" description="Helical" evidence="8">
    <location>
        <begin position="12"/>
        <end position="31"/>
    </location>
</feature>
<dbReference type="InterPro" id="IPR036890">
    <property type="entry name" value="HATPase_C_sf"/>
</dbReference>
<feature type="domain" description="Histidine kinase" evidence="9">
    <location>
        <begin position="206"/>
        <end position="417"/>
    </location>
</feature>
<evidence type="ECO:0000256" key="4">
    <source>
        <dbReference type="ARBA" id="ARBA00022741"/>
    </source>
</evidence>
<dbReference type="SUPFAM" id="SSF55874">
    <property type="entry name" value="ATPase domain of HSP90 chaperone/DNA topoisomerase II/histidine kinase"/>
    <property type="match status" value="1"/>
</dbReference>
<dbReference type="PROSITE" id="PS50109">
    <property type="entry name" value="HIS_KIN"/>
    <property type="match status" value="1"/>
</dbReference>
<dbReference type="EC" id="2.7.13.3" evidence="2"/>
<keyword evidence="3" id="KW-0808">Transferase</keyword>
<dbReference type="AlphaFoldDB" id="A0A2M9R8N3"/>
<dbReference type="OrthoDB" id="1931120at2"/>
<evidence type="ECO:0000256" key="1">
    <source>
        <dbReference type="ARBA" id="ARBA00000085"/>
    </source>
</evidence>
<gene>
    <name evidence="10" type="ORF">CDL10_07710</name>
</gene>
<organism evidence="10 11">
    <name type="scientific">Avrilella dinanensis</name>
    <dbReference type="NCBI Taxonomy" id="2008672"/>
    <lineage>
        <taxon>Bacteria</taxon>
        <taxon>Pseudomonadati</taxon>
        <taxon>Bacteroidota</taxon>
        <taxon>Flavobacteriia</taxon>
        <taxon>Flavobacteriales</taxon>
        <taxon>Flavobacteriaceae</taxon>
        <taxon>Avrilella</taxon>
    </lineage>
</organism>
<keyword evidence="7" id="KW-0902">Two-component regulatory system</keyword>
<dbReference type="Gene3D" id="1.10.287.130">
    <property type="match status" value="1"/>
</dbReference>
<evidence type="ECO:0000256" key="7">
    <source>
        <dbReference type="ARBA" id="ARBA00023012"/>
    </source>
</evidence>
<evidence type="ECO:0000256" key="5">
    <source>
        <dbReference type="ARBA" id="ARBA00022777"/>
    </source>
</evidence>
<name>A0A2M9R8N3_9FLAO</name>
<keyword evidence="11" id="KW-1185">Reference proteome</keyword>